<organism evidence="25 26">
    <name type="scientific">Rugamonas apoptosis</name>
    <dbReference type="NCBI Taxonomy" id="2758570"/>
    <lineage>
        <taxon>Bacteria</taxon>
        <taxon>Pseudomonadati</taxon>
        <taxon>Pseudomonadota</taxon>
        <taxon>Betaproteobacteria</taxon>
        <taxon>Burkholderiales</taxon>
        <taxon>Oxalobacteraceae</taxon>
        <taxon>Telluria group</taxon>
        <taxon>Rugamonas</taxon>
    </lineage>
</organism>
<dbReference type="SUPFAM" id="SSF47384">
    <property type="entry name" value="Homodimeric domain of signal transducing histidine kinase"/>
    <property type="match status" value="1"/>
</dbReference>
<evidence type="ECO:0000256" key="12">
    <source>
        <dbReference type="ARBA" id="ARBA00022989"/>
    </source>
</evidence>
<dbReference type="GO" id="GO:0000155">
    <property type="term" value="F:phosphorelay sensor kinase activity"/>
    <property type="evidence" value="ECO:0007669"/>
    <property type="project" value="InterPro"/>
</dbReference>
<keyword evidence="7 21" id="KW-0812">Transmembrane</keyword>
<keyword evidence="5 20" id="KW-0597">Phosphoprotein</keyword>
<dbReference type="GO" id="GO:0005886">
    <property type="term" value="C:plasma membrane"/>
    <property type="evidence" value="ECO:0007669"/>
    <property type="project" value="UniProtKB-SubCell"/>
</dbReference>
<dbReference type="Proteomes" id="UP000573499">
    <property type="component" value="Unassembled WGS sequence"/>
</dbReference>
<dbReference type="InterPro" id="IPR011006">
    <property type="entry name" value="CheY-like_superfamily"/>
</dbReference>
<dbReference type="PANTHER" id="PTHR45339">
    <property type="entry name" value="HYBRID SIGNAL TRANSDUCTION HISTIDINE KINASE J"/>
    <property type="match status" value="1"/>
</dbReference>
<evidence type="ECO:0000256" key="17">
    <source>
        <dbReference type="ARBA" id="ARBA00064003"/>
    </source>
</evidence>
<keyword evidence="13" id="KW-0902">Two-component regulatory system</keyword>
<keyword evidence="9" id="KW-0547">Nucleotide-binding</keyword>
<evidence type="ECO:0000256" key="4">
    <source>
        <dbReference type="ARBA" id="ARBA00022475"/>
    </source>
</evidence>
<dbReference type="PRINTS" id="PR00344">
    <property type="entry name" value="BCTRLSENSOR"/>
</dbReference>
<dbReference type="PROSITE" id="PS50109">
    <property type="entry name" value="HIS_KIN"/>
    <property type="match status" value="1"/>
</dbReference>
<feature type="transmembrane region" description="Helical" evidence="21">
    <location>
        <begin position="142"/>
        <end position="164"/>
    </location>
</feature>
<keyword evidence="12 21" id="KW-1133">Transmembrane helix</keyword>
<dbReference type="Pfam" id="PF02518">
    <property type="entry name" value="HATPase_c"/>
    <property type="match status" value="1"/>
</dbReference>
<dbReference type="InterPro" id="IPR036641">
    <property type="entry name" value="HPT_dom_sf"/>
</dbReference>
<dbReference type="RefSeq" id="WP_182152859.1">
    <property type="nucleotide sequence ID" value="NZ_JACEZU010000003.1"/>
</dbReference>
<comment type="subunit">
    <text evidence="17">At low DSF concentrations, interacts with RpfF.</text>
</comment>
<dbReference type="Pfam" id="PF00512">
    <property type="entry name" value="HisKA"/>
    <property type="match status" value="1"/>
</dbReference>
<feature type="domain" description="Response regulatory" evidence="23">
    <location>
        <begin position="508"/>
        <end position="628"/>
    </location>
</feature>
<name>A0A7W2F8F0_9BURK</name>
<dbReference type="Pfam" id="PF00072">
    <property type="entry name" value="Response_reg"/>
    <property type="match status" value="2"/>
</dbReference>
<evidence type="ECO:0000256" key="15">
    <source>
        <dbReference type="ARBA" id="ARBA00023136"/>
    </source>
</evidence>
<evidence type="ECO:0000256" key="3">
    <source>
        <dbReference type="ARBA" id="ARBA00012438"/>
    </source>
</evidence>
<evidence type="ECO:0000256" key="10">
    <source>
        <dbReference type="ARBA" id="ARBA00022777"/>
    </source>
</evidence>
<evidence type="ECO:0000313" key="26">
    <source>
        <dbReference type="Proteomes" id="UP000573499"/>
    </source>
</evidence>
<dbReference type="InterPro" id="IPR001789">
    <property type="entry name" value="Sig_transdc_resp-reg_receiver"/>
</dbReference>
<dbReference type="Gene3D" id="3.30.565.10">
    <property type="entry name" value="Histidine kinase-like ATPase, C-terminal domain"/>
    <property type="match status" value="1"/>
</dbReference>
<feature type="domain" description="HAMP" evidence="24">
    <location>
        <begin position="168"/>
        <end position="223"/>
    </location>
</feature>
<evidence type="ECO:0000256" key="5">
    <source>
        <dbReference type="ARBA" id="ARBA00022553"/>
    </source>
</evidence>
<evidence type="ECO:0000256" key="13">
    <source>
        <dbReference type="ARBA" id="ARBA00023012"/>
    </source>
</evidence>
<evidence type="ECO:0000256" key="21">
    <source>
        <dbReference type="SAM" id="Phobius"/>
    </source>
</evidence>
<keyword evidence="6" id="KW-0808">Transferase</keyword>
<dbReference type="AlphaFoldDB" id="A0A7W2F8F0"/>
<dbReference type="InterPro" id="IPR004358">
    <property type="entry name" value="Sig_transdc_His_kin-like_C"/>
</dbReference>
<dbReference type="FunFam" id="1.10.287.130:FF:000002">
    <property type="entry name" value="Two-component osmosensing histidine kinase"/>
    <property type="match status" value="1"/>
</dbReference>
<evidence type="ECO:0000256" key="18">
    <source>
        <dbReference type="ARBA" id="ARBA00068150"/>
    </source>
</evidence>
<dbReference type="InterPro" id="IPR003594">
    <property type="entry name" value="HATPase_dom"/>
</dbReference>
<dbReference type="InterPro" id="IPR036890">
    <property type="entry name" value="HATPase_C_sf"/>
</dbReference>
<dbReference type="SMART" id="SM00388">
    <property type="entry name" value="HisKA"/>
    <property type="match status" value="1"/>
</dbReference>
<accession>A0A7W2F8F0</accession>
<feature type="domain" description="Response regulatory" evidence="23">
    <location>
        <begin position="655"/>
        <end position="773"/>
    </location>
</feature>
<evidence type="ECO:0000313" key="25">
    <source>
        <dbReference type="EMBL" id="MBA5687026.1"/>
    </source>
</evidence>
<gene>
    <name evidence="25" type="ORF">H3H39_08170</name>
</gene>
<evidence type="ECO:0000256" key="20">
    <source>
        <dbReference type="PROSITE-ProRule" id="PRU00169"/>
    </source>
</evidence>
<feature type="transmembrane region" description="Helical" evidence="21">
    <location>
        <begin position="16"/>
        <end position="33"/>
    </location>
</feature>
<evidence type="ECO:0000256" key="7">
    <source>
        <dbReference type="ARBA" id="ARBA00022692"/>
    </source>
</evidence>
<dbReference type="PROSITE" id="PS50110">
    <property type="entry name" value="RESPONSE_REGULATORY"/>
    <property type="match status" value="2"/>
</dbReference>
<proteinExistence type="predicted"/>
<evidence type="ECO:0000256" key="9">
    <source>
        <dbReference type="ARBA" id="ARBA00022741"/>
    </source>
</evidence>
<dbReference type="SMART" id="SM00448">
    <property type="entry name" value="REC"/>
    <property type="match status" value="2"/>
</dbReference>
<protein>
    <recommendedName>
        <fullName evidence="18">Sensory/regulatory protein RpfC</fullName>
        <ecNumber evidence="3">2.7.13.3</ecNumber>
    </recommendedName>
    <alternativeName>
        <fullName evidence="19">Virulence sensor protein BvgS</fullName>
    </alternativeName>
</protein>
<evidence type="ECO:0000256" key="19">
    <source>
        <dbReference type="ARBA" id="ARBA00070152"/>
    </source>
</evidence>
<evidence type="ECO:0000259" key="24">
    <source>
        <dbReference type="PROSITE" id="PS50885"/>
    </source>
</evidence>
<evidence type="ECO:0000256" key="1">
    <source>
        <dbReference type="ARBA" id="ARBA00000085"/>
    </source>
</evidence>
<dbReference type="InterPro" id="IPR003661">
    <property type="entry name" value="HisK_dim/P_dom"/>
</dbReference>
<dbReference type="Gene3D" id="1.10.287.130">
    <property type="match status" value="1"/>
</dbReference>
<keyword evidence="26" id="KW-1185">Reference proteome</keyword>
<dbReference type="PANTHER" id="PTHR45339:SF1">
    <property type="entry name" value="HYBRID SIGNAL TRANSDUCTION HISTIDINE KINASE J"/>
    <property type="match status" value="1"/>
</dbReference>
<keyword evidence="11" id="KW-0067">ATP-binding</keyword>
<comment type="subcellular location">
    <subcellularLocation>
        <location evidence="2">Cell membrane</location>
        <topology evidence="2">Multi-pass membrane protein</topology>
    </subcellularLocation>
</comment>
<evidence type="ECO:0000256" key="14">
    <source>
        <dbReference type="ARBA" id="ARBA00023026"/>
    </source>
</evidence>
<dbReference type="InterPro" id="IPR003660">
    <property type="entry name" value="HAMP_dom"/>
</dbReference>
<reference evidence="25 26" key="1">
    <citation type="submission" date="2020-07" db="EMBL/GenBank/DDBJ databases">
        <title>Novel species isolated from subtropical streams in China.</title>
        <authorList>
            <person name="Lu H."/>
        </authorList>
    </citation>
    <scope>NUCLEOTIDE SEQUENCE [LARGE SCALE GENOMIC DNA]</scope>
    <source>
        <strain evidence="25 26">LX47W</strain>
    </source>
</reference>
<evidence type="ECO:0000256" key="8">
    <source>
        <dbReference type="ARBA" id="ARBA00022729"/>
    </source>
</evidence>
<dbReference type="FunFam" id="3.30.565.10:FF:000010">
    <property type="entry name" value="Sensor histidine kinase RcsC"/>
    <property type="match status" value="1"/>
</dbReference>
<comment type="catalytic activity">
    <reaction evidence="1">
        <text>ATP + protein L-histidine = ADP + protein N-phospho-L-histidine.</text>
        <dbReference type="EC" id="2.7.13.3"/>
    </reaction>
</comment>
<evidence type="ECO:0000259" key="23">
    <source>
        <dbReference type="PROSITE" id="PS50110"/>
    </source>
</evidence>
<comment type="caution">
    <text evidence="25">The sequence shown here is derived from an EMBL/GenBank/DDBJ whole genome shotgun (WGS) entry which is preliminary data.</text>
</comment>
<dbReference type="InterPro" id="IPR036097">
    <property type="entry name" value="HisK_dim/P_sf"/>
</dbReference>
<dbReference type="CDD" id="cd17546">
    <property type="entry name" value="REC_hyHK_CKI1_RcsC-like"/>
    <property type="match status" value="2"/>
</dbReference>
<dbReference type="EC" id="2.7.13.3" evidence="3"/>
<dbReference type="GO" id="GO:0005524">
    <property type="term" value="F:ATP binding"/>
    <property type="evidence" value="ECO:0007669"/>
    <property type="project" value="UniProtKB-KW"/>
</dbReference>
<dbReference type="InterPro" id="IPR005467">
    <property type="entry name" value="His_kinase_dom"/>
</dbReference>
<feature type="domain" description="Histidine kinase" evidence="22">
    <location>
        <begin position="263"/>
        <end position="485"/>
    </location>
</feature>
<dbReference type="SUPFAM" id="SSF55874">
    <property type="entry name" value="ATPase domain of HSP90 chaperone/DNA topoisomerase II/histidine kinase"/>
    <property type="match status" value="1"/>
</dbReference>
<feature type="modified residue" description="4-aspartylphosphate" evidence="20">
    <location>
        <position position="704"/>
    </location>
</feature>
<evidence type="ECO:0000259" key="22">
    <source>
        <dbReference type="PROSITE" id="PS50109"/>
    </source>
</evidence>
<sequence>MLLTQTLARRLFHTMLPWYVLSALFLTLLQLGIQYASASKAIGDDLTTLARTITPGVTQAVWELDSARLAAIVDGVRQNAIVTGVRISNGAGVALAGGGDTLRPFRQARLMLVHGQREGRQTAIGQLELFANHGILWERIKYSLFVTVFSSVLGFTLLWLIFYWTIRFRLSNSVTDIARALASWRAGDSSAQIASLHYPYQDELGRLVTALNDSHVQLYASMNALRDVNHNLERIVAERTAQLRLAKDAAESANLAKGQFLANMSHEIRTPMNAILGMLFLAMRTDLPPAVRNYLGKAQSASMSLLAIINDILDFAKIEAGKLDIEAIPFALDTVLEQLASTVAFQAEPKGVEFLIRYDPAIPPTLIGDPLRLGQILLNLCGNAIKFTEQGEVELRFRALASDAHGITIEMAIRDTGIGMVDEVRRRLFEKFTQADQSTTRRFGGTGLGLAISRQLAEMMGGRIWVERSAPGQGSTFCCTLTFGLPAATPTADAPLVDPVGPLLKGIRALVVDDSPSAGEILGDMLRFLHLDVAVATSGAQALAMLASAGDHPFDLVMMDWRMPGMNGDEVTRRLRADQRIRPTPKVMMVTAYGREDVFRLAQEAAVDGFLVKPVSPSTLLDSILSVLGRKRILGDEEPHRPVADAAAGELAGARVLLVEDNDINREFARELLRGEGMLVDEAVNGRQAVDLVRQGQYDAVLMDVQMPVMDGLEAARQIRALPGERYAALPIIAMTALAMAHDAEQSQAAGMNDHVTKPIAPARLLATLARWTGTRQAGASTGAVAAPASGPCPPDLLGLASLDVREGLRRIGGKAAAYRKQLQRFSAHYGHAGRTLCDMLARQEREQAESLCHALTGVSGNIGASALFEHLSRIHTALRQGQTPDAGALASMCAALDAVVADIARLDVDMDSGGPASGAGAINPALLNRATELVTALDFDLGRATTLLTELRAALVGTAWAGSIADIAARADGFEIDAAVALAKALVDQWAAAAASPQQVNLPPT</sequence>
<dbReference type="Gene3D" id="3.40.50.2300">
    <property type="match status" value="2"/>
</dbReference>
<dbReference type="SMART" id="SM00387">
    <property type="entry name" value="HATPase_c"/>
    <property type="match status" value="1"/>
</dbReference>
<dbReference type="Gene3D" id="1.20.120.160">
    <property type="entry name" value="HPT domain"/>
    <property type="match status" value="1"/>
</dbReference>
<evidence type="ECO:0000256" key="6">
    <source>
        <dbReference type="ARBA" id="ARBA00022679"/>
    </source>
</evidence>
<keyword evidence="10" id="KW-0418">Kinase</keyword>
<keyword evidence="15 21" id="KW-0472">Membrane</keyword>
<dbReference type="CDD" id="cd00082">
    <property type="entry name" value="HisKA"/>
    <property type="match status" value="1"/>
</dbReference>
<evidence type="ECO:0000256" key="2">
    <source>
        <dbReference type="ARBA" id="ARBA00004651"/>
    </source>
</evidence>
<evidence type="ECO:0000256" key="16">
    <source>
        <dbReference type="ARBA" id="ARBA00058004"/>
    </source>
</evidence>
<dbReference type="PROSITE" id="PS50885">
    <property type="entry name" value="HAMP"/>
    <property type="match status" value="1"/>
</dbReference>
<evidence type="ECO:0000256" key="11">
    <source>
        <dbReference type="ARBA" id="ARBA00022840"/>
    </source>
</evidence>
<dbReference type="Gene3D" id="6.10.340.10">
    <property type="match status" value="1"/>
</dbReference>
<feature type="modified residue" description="4-aspartylphosphate" evidence="20">
    <location>
        <position position="560"/>
    </location>
</feature>
<keyword evidence="8" id="KW-0732">Signal</keyword>
<dbReference type="EMBL" id="JACEZU010000003">
    <property type="protein sequence ID" value="MBA5687026.1"/>
    <property type="molecule type" value="Genomic_DNA"/>
</dbReference>
<keyword evidence="14" id="KW-0843">Virulence</keyword>
<dbReference type="CDD" id="cd16922">
    <property type="entry name" value="HATPase_EvgS-ArcB-TorS-like"/>
    <property type="match status" value="1"/>
</dbReference>
<comment type="function">
    <text evidence="16">Member of the two-component regulatory system BvgS/BvgA. Phosphorylates BvgA via a four-step phosphorelay in response to environmental signals.</text>
</comment>
<keyword evidence="4" id="KW-1003">Cell membrane</keyword>
<dbReference type="SUPFAM" id="SSF52172">
    <property type="entry name" value="CheY-like"/>
    <property type="match status" value="2"/>
</dbReference>
<dbReference type="SUPFAM" id="SSF47226">
    <property type="entry name" value="Histidine-containing phosphotransfer domain, HPT domain"/>
    <property type="match status" value="1"/>
</dbReference>